<dbReference type="AlphaFoldDB" id="A0AAW3DFV1"/>
<gene>
    <name evidence="1" type="ORF">N339_01092</name>
</gene>
<dbReference type="Proteomes" id="UP000053149">
    <property type="component" value="Unassembled WGS sequence"/>
</dbReference>
<feature type="non-terminal residue" evidence="1">
    <location>
        <position position="84"/>
    </location>
</feature>
<protein>
    <submittedName>
        <fullName evidence="1">Uncharacterized protein</fullName>
    </submittedName>
</protein>
<dbReference type="EMBL" id="JMFR01015055">
    <property type="protein sequence ID" value="KFU97372.1"/>
    <property type="molecule type" value="Genomic_DNA"/>
</dbReference>
<reference evidence="1 2" key="1">
    <citation type="journal article" date="2014" name="Science">
        <title>Comparative genomics reveals insights into avian genome evolution and adaptation.</title>
        <authorList>
            <consortium name="Avian Genome Consortium"/>
            <person name="Zhang G."/>
            <person name="Li C."/>
            <person name="Li Q."/>
            <person name="Li B."/>
            <person name="Larkin D.M."/>
            <person name="Lee C."/>
            <person name="Storz J.F."/>
            <person name="Antunes A."/>
            <person name="Greenwold M.J."/>
            <person name="Meredith R.W."/>
            <person name="Odeen A."/>
            <person name="Cui J."/>
            <person name="Zhou Q."/>
            <person name="Xu L."/>
            <person name="Pan H."/>
            <person name="Wang Z."/>
            <person name="Jin L."/>
            <person name="Zhang P."/>
            <person name="Hu H."/>
            <person name="Yang W."/>
            <person name="Hu J."/>
            <person name="Xiao J."/>
            <person name="Yang Z."/>
            <person name="Liu Y."/>
            <person name="Xie Q."/>
            <person name="Yu H."/>
            <person name="Lian J."/>
            <person name="Wen P."/>
            <person name="Zhang F."/>
            <person name="Li H."/>
            <person name="Zeng Y."/>
            <person name="Xiong Z."/>
            <person name="Liu S."/>
            <person name="Zhou L."/>
            <person name="Huang Z."/>
            <person name="An N."/>
            <person name="Wang J."/>
            <person name="Zheng Q."/>
            <person name="Xiong Y."/>
            <person name="Wang G."/>
            <person name="Wang B."/>
            <person name="Wang J."/>
            <person name="Fan Y."/>
            <person name="da Fonseca R.R."/>
            <person name="Alfaro-Nunez A."/>
            <person name="Schubert M."/>
            <person name="Orlando L."/>
            <person name="Mourier T."/>
            <person name="Howard J.T."/>
            <person name="Ganapathy G."/>
            <person name="Pfenning A."/>
            <person name="Whitney O."/>
            <person name="Rivas M.V."/>
            <person name="Hara E."/>
            <person name="Smith J."/>
            <person name="Farre M."/>
            <person name="Narayan J."/>
            <person name="Slavov G."/>
            <person name="Romanov M.N."/>
            <person name="Borges R."/>
            <person name="Machado J.P."/>
            <person name="Khan I."/>
            <person name="Springer M.S."/>
            <person name="Gatesy J."/>
            <person name="Hoffmann F.G."/>
            <person name="Opazo J.C."/>
            <person name="Hastad O."/>
            <person name="Sawyer R.H."/>
            <person name="Kim H."/>
            <person name="Kim K.W."/>
            <person name="Kim H.J."/>
            <person name="Cho S."/>
            <person name="Li N."/>
            <person name="Huang Y."/>
            <person name="Bruford M.W."/>
            <person name="Zhan X."/>
            <person name="Dixon A."/>
            <person name="Bertelsen M.F."/>
            <person name="Derryberry E."/>
            <person name="Warren W."/>
            <person name="Wilson R.K."/>
            <person name="Li S."/>
            <person name="Ray D.A."/>
            <person name="Green R.E."/>
            <person name="O'Brien S.J."/>
            <person name="Griffin D."/>
            <person name="Johnson W.E."/>
            <person name="Haussler D."/>
            <person name="Ryder O.A."/>
            <person name="Willerslev E."/>
            <person name="Graves G.R."/>
            <person name="Alstrom P."/>
            <person name="Fjeldsa J."/>
            <person name="Mindell D.P."/>
            <person name="Edwards S.V."/>
            <person name="Braun E.L."/>
            <person name="Rahbek C."/>
            <person name="Burt D.W."/>
            <person name="Houde P."/>
            <person name="Zhang Y."/>
            <person name="Yang H."/>
            <person name="Wang J."/>
            <person name="Jarvis E.D."/>
            <person name="Gilbert M.T."/>
            <person name="Wang J."/>
        </authorList>
    </citation>
    <scope>NUCLEOTIDE SEQUENCE [LARGE SCALE GENOMIC DNA]</scope>
    <source>
        <strain evidence="1">BGI_N339</strain>
    </source>
</reference>
<organism evidence="1 2">
    <name type="scientific">Pterocles gutturalis</name>
    <name type="common">yellow-throated sandgrouse</name>
    <dbReference type="NCBI Taxonomy" id="240206"/>
    <lineage>
        <taxon>Eukaryota</taxon>
        <taxon>Metazoa</taxon>
        <taxon>Chordata</taxon>
        <taxon>Craniata</taxon>
        <taxon>Vertebrata</taxon>
        <taxon>Euteleostomi</taxon>
        <taxon>Archelosauria</taxon>
        <taxon>Archosauria</taxon>
        <taxon>Dinosauria</taxon>
        <taxon>Saurischia</taxon>
        <taxon>Theropoda</taxon>
        <taxon>Coelurosauria</taxon>
        <taxon>Aves</taxon>
        <taxon>Neognathae</taxon>
        <taxon>Neoaves</taxon>
        <taxon>Columbimorphae</taxon>
        <taxon>Pterocliformes</taxon>
        <taxon>Pteroclidae</taxon>
        <taxon>Pterocles</taxon>
    </lineage>
</organism>
<evidence type="ECO:0000313" key="1">
    <source>
        <dbReference type="EMBL" id="KFU97372.1"/>
    </source>
</evidence>
<proteinExistence type="predicted"/>
<accession>A0AAW3DFV1</accession>
<keyword evidence="2" id="KW-1185">Reference proteome</keyword>
<comment type="caution">
    <text evidence="1">The sequence shown here is derived from an EMBL/GenBank/DDBJ whole genome shotgun (WGS) entry which is preliminary data.</text>
</comment>
<name>A0AAW3DFV1_9AVES</name>
<sequence>QQLPARGKWLIYNKNTSKSISDIFQLPDSQVNREVEFQAAQATEHVERTLKARVCHVAPRLVVGLDQSSRFADQIYPGDQALLV</sequence>
<evidence type="ECO:0000313" key="2">
    <source>
        <dbReference type="Proteomes" id="UP000053149"/>
    </source>
</evidence>
<feature type="non-terminal residue" evidence="1">
    <location>
        <position position="1"/>
    </location>
</feature>